<evidence type="ECO:0000313" key="1">
    <source>
        <dbReference type="EMBL" id="MEF7614631.1"/>
    </source>
</evidence>
<dbReference type="AlphaFoldDB" id="A0AAW9QB28"/>
<dbReference type="EMBL" id="JAZIBG010000028">
    <property type="protein sequence ID" value="MEF7614631.1"/>
    <property type="molecule type" value="Genomic_DNA"/>
</dbReference>
<protein>
    <submittedName>
        <fullName evidence="1">Uncharacterized protein</fullName>
    </submittedName>
</protein>
<keyword evidence="2" id="KW-1185">Reference proteome</keyword>
<dbReference type="Proteomes" id="UP001336250">
    <property type="component" value="Unassembled WGS sequence"/>
</dbReference>
<gene>
    <name evidence="1" type="ORF">V4F39_11985</name>
</gene>
<organism evidence="1 2">
    <name type="scientific">Aquincola agrisoli</name>
    <dbReference type="NCBI Taxonomy" id="3119538"/>
    <lineage>
        <taxon>Bacteria</taxon>
        <taxon>Pseudomonadati</taxon>
        <taxon>Pseudomonadota</taxon>
        <taxon>Betaproteobacteria</taxon>
        <taxon>Burkholderiales</taxon>
        <taxon>Sphaerotilaceae</taxon>
        <taxon>Aquincola</taxon>
    </lineage>
</organism>
<accession>A0AAW9QB28</accession>
<evidence type="ECO:0000313" key="2">
    <source>
        <dbReference type="Proteomes" id="UP001336250"/>
    </source>
</evidence>
<comment type="caution">
    <text evidence="1">The sequence shown here is derived from an EMBL/GenBank/DDBJ whole genome shotgun (WGS) entry which is preliminary data.</text>
</comment>
<sequence>MRSRWLAGAGGAAAGLLLWTFYGVVDGAVDRAQARAEQAPFAAAVQAEASGGEEGLQRAHAVYTLPASAEPLHYTRWP</sequence>
<name>A0AAW9QB28_9BURK</name>
<dbReference type="RefSeq" id="WP_332289660.1">
    <property type="nucleotide sequence ID" value="NZ_JAZIBG010000028.1"/>
</dbReference>
<reference evidence="1 2" key="1">
    <citation type="submission" date="2024-02" db="EMBL/GenBank/DDBJ databases">
        <title>Genome sequence of Aquincola sp. MAHUQ-54.</title>
        <authorList>
            <person name="Huq M.A."/>
        </authorList>
    </citation>
    <scope>NUCLEOTIDE SEQUENCE [LARGE SCALE GENOMIC DNA]</scope>
    <source>
        <strain evidence="1 2">MAHUQ-54</strain>
    </source>
</reference>
<proteinExistence type="predicted"/>